<dbReference type="AlphaFoldDB" id="A0A6N9H7J7"/>
<dbReference type="InterPro" id="IPR018647">
    <property type="entry name" value="SLFN_3-like_DNA/RNA_helicase"/>
</dbReference>
<evidence type="ECO:0000313" key="2">
    <source>
        <dbReference type="EMBL" id="MYM20048.1"/>
    </source>
</evidence>
<dbReference type="Proteomes" id="UP000469215">
    <property type="component" value="Unassembled WGS sequence"/>
</dbReference>
<name>A0A6N9H7J7_9MICO</name>
<dbReference type="EMBL" id="WWEQ01000034">
    <property type="protein sequence ID" value="MYM20048.1"/>
    <property type="molecule type" value="Genomic_DNA"/>
</dbReference>
<gene>
    <name evidence="2" type="ORF">GSY69_08745</name>
</gene>
<dbReference type="CDD" id="cd10439">
    <property type="entry name" value="GIY-YIG_COG3410"/>
    <property type="match status" value="1"/>
</dbReference>
<evidence type="ECO:0000313" key="3">
    <source>
        <dbReference type="Proteomes" id="UP000469215"/>
    </source>
</evidence>
<reference evidence="2 3" key="1">
    <citation type="submission" date="2020-01" db="EMBL/GenBank/DDBJ databases">
        <authorList>
            <person name="Deng T."/>
        </authorList>
    </citation>
    <scope>NUCLEOTIDE SEQUENCE [LARGE SCALE GENOMIC DNA]</scope>
    <source>
        <strain evidence="2 3">5221</strain>
    </source>
</reference>
<organism evidence="2 3">
    <name type="scientific">Brevibacterium rongguiense</name>
    <dbReference type="NCBI Taxonomy" id="2695267"/>
    <lineage>
        <taxon>Bacteria</taxon>
        <taxon>Bacillati</taxon>
        <taxon>Actinomycetota</taxon>
        <taxon>Actinomycetes</taxon>
        <taxon>Micrococcales</taxon>
        <taxon>Brevibacteriaceae</taxon>
        <taxon>Brevibacterium</taxon>
    </lineage>
</organism>
<comment type="caution">
    <text evidence="2">The sequence shown here is derived from an EMBL/GenBank/DDBJ whole genome shotgun (WGS) entry which is preliminary data.</text>
</comment>
<dbReference type="RefSeq" id="WP_160953473.1">
    <property type="nucleotide sequence ID" value="NZ_WWEQ01000034.1"/>
</dbReference>
<dbReference type="SUPFAM" id="SSF52540">
    <property type="entry name" value="P-loop containing nucleoside triphosphate hydrolases"/>
    <property type="match status" value="1"/>
</dbReference>
<accession>A0A6N9H7J7</accession>
<protein>
    <submittedName>
        <fullName evidence="2">DUF2075 domain-containing protein</fullName>
    </submittedName>
</protein>
<proteinExistence type="predicted"/>
<sequence>MTGFEIEQRAFGEREVLLLAQEGGRFANWPVVYTLGDERRVYVGETLQAAARMQQHLRNDARAALTGMRIILDDTFNKSVCLDLESFLIQMFAGDQKYEVLNRNIGVVDSDYYRRADYQPKFDEVFEALRARGAFERSRPEIVNSEMYKLSPFKSLNADQAAAVNDIVETLLASLAQGAESEFVVRGEPGTGKTVVAVYLLKLLSDIAAWAPGEEVEADAVHAEFFTAAARAALTGLTVGFVIPQQSLRSSVRSVFRKTPGLAAEMVLSPFDVGEADRVYDLLVVDETHRLGQRANQASGPANKRFADITARLFGADDRSKTQLDWIRARSRHRLLLLDEHQSVKPADLSPADVAKLLRTARDSGRLLRLRTQMRLEAAGEYVDYVRSVLSGEDCAPRDFGRYDLRFFDSLPAMAAAIDAREREHSLARLVAGFAWPWRSKTQRTAIDIEEPGFRRQWNQTPVDWIGSPTSSGEVGSIHTVQGYDLNYAGVIIGRDIRLDPASGRVYFSRRDYFDKKGKENNRQLGITYSDEDLLRYVINIYAVLMSRGILGTYVYVCDEPLRERLRAYFPPAPNSPGRSGPCP</sequence>
<dbReference type="Gene3D" id="3.40.50.300">
    <property type="entry name" value="P-loop containing nucleotide triphosphate hydrolases"/>
    <property type="match status" value="1"/>
</dbReference>
<dbReference type="PROSITE" id="PS50164">
    <property type="entry name" value="GIY_YIG"/>
    <property type="match status" value="1"/>
</dbReference>
<evidence type="ECO:0000259" key="1">
    <source>
        <dbReference type="PROSITE" id="PS50164"/>
    </source>
</evidence>
<keyword evidence="3" id="KW-1185">Reference proteome</keyword>
<dbReference type="InterPro" id="IPR000305">
    <property type="entry name" value="GIY-YIG_endonuc"/>
</dbReference>
<feature type="domain" description="GIY-YIG" evidence="1">
    <location>
        <begin position="28"/>
        <end position="100"/>
    </location>
</feature>
<dbReference type="InterPro" id="IPR027417">
    <property type="entry name" value="P-loop_NTPase"/>
</dbReference>
<dbReference type="Pfam" id="PF09848">
    <property type="entry name" value="SLFN-g3_helicase"/>
    <property type="match status" value="1"/>
</dbReference>